<feature type="region of interest" description="Disordered" evidence="2">
    <location>
        <begin position="129"/>
        <end position="149"/>
    </location>
</feature>
<protein>
    <submittedName>
        <fullName evidence="6">Uncharacterized protein LOC112047486</fullName>
    </submittedName>
</protein>
<dbReference type="InterPro" id="IPR004210">
    <property type="entry name" value="BESS_motif"/>
</dbReference>
<evidence type="ECO:0000259" key="3">
    <source>
        <dbReference type="PROSITE" id="PS51029"/>
    </source>
</evidence>
<dbReference type="GO" id="GO:0005634">
    <property type="term" value="C:nucleus"/>
    <property type="evidence" value="ECO:0007669"/>
    <property type="project" value="UniProtKB-SubCell"/>
</dbReference>
<evidence type="ECO:0000313" key="5">
    <source>
        <dbReference type="Proteomes" id="UP001652582"/>
    </source>
</evidence>
<organism evidence="5 6">
    <name type="scientific">Bicyclus anynana</name>
    <name type="common">Squinting bush brown butterfly</name>
    <dbReference type="NCBI Taxonomy" id="110368"/>
    <lineage>
        <taxon>Eukaryota</taxon>
        <taxon>Metazoa</taxon>
        <taxon>Ecdysozoa</taxon>
        <taxon>Arthropoda</taxon>
        <taxon>Hexapoda</taxon>
        <taxon>Insecta</taxon>
        <taxon>Pterygota</taxon>
        <taxon>Neoptera</taxon>
        <taxon>Endopterygota</taxon>
        <taxon>Lepidoptera</taxon>
        <taxon>Glossata</taxon>
        <taxon>Ditrysia</taxon>
        <taxon>Papilionoidea</taxon>
        <taxon>Nymphalidae</taxon>
        <taxon>Satyrinae</taxon>
        <taxon>Satyrini</taxon>
        <taxon>Mycalesina</taxon>
        <taxon>Bicyclus</taxon>
    </lineage>
</organism>
<dbReference type="PANTHER" id="PTHR12243">
    <property type="entry name" value="MADF DOMAIN TRANSCRIPTION FACTOR"/>
    <property type="match status" value="1"/>
</dbReference>
<dbReference type="AlphaFoldDB" id="A0A6J1MXT4"/>
<keyword evidence="5" id="KW-1185">Reference proteome</keyword>
<evidence type="ECO:0000256" key="1">
    <source>
        <dbReference type="PROSITE-ProRule" id="PRU00371"/>
    </source>
</evidence>
<gene>
    <name evidence="6" type="primary">LOC112047486</name>
</gene>
<sequence>MAKSLNIDTALFINEVQKRPAIWDTAADHGKDVKKQAWAEINDVLGEENMSQADKHLLAWRLQQRWKNLRTCFARELKRQRHYGAGTGRKTEYVYYKNLQFLTNVMNIAEQPSEPELDTEYVYLMDNDSVTQDDSLPPDNDTRKGRHKRKAYEYEEPFSDEDEDEDHLFLLSLHKTLKRIPRNKKMAVKIKMLSILNETLS</sequence>
<reference evidence="6" key="1">
    <citation type="submission" date="2025-08" db="UniProtKB">
        <authorList>
            <consortium name="RefSeq"/>
        </authorList>
    </citation>
    <scope>IDENTIFICATION</scope>
</reference>
<proteinExistence type="predicted"/>
<dbReference type="GO" id="GO:0005667">
    <property type="term" value="C:transcription regulator complex"/>
    <property type="evidence" value="ECO:0007669"/>
    <property type="project" value="TreeGrafter"/>
</dbReference>
<dbReference type="SMART" id="SM00595">
    <property type="entry name" value="MADF"/>
    <property type="match status" value="1"/>
</dbReference>
<dbReference type="PROSITE" id="PS51029">
    <property type="entry name" value="MADF"/>
    <property type="match status" value="1"/>
</dbReference>
<evidence type="ECO:0000313" key="6">
    <source>
        <dbReference type="RefSeq" id="XP_023940385.1"/>
    </source>
</evidence>
<dbReference type="Pfam" id="PF02944">
    <property type="entry name" value="BESS"/>
    <property type="match status" value="1"/>
</dbReference>
<dbReference type="GO" id="GO:0003677">
    <property type="term" value="F:DNA binding"/>
    <property type="evidence" value="ECO:0007669"/>
    <property type="project" value="InterPro"/>
</dbReference>
<dbReference type="InterPro" id="IPR039353">
    <property type="entry name" value="TF_Adf1"/>
</dbReference>
<feature type="domain" description="MADF" evidence="3">
    <location>
        <begin position="11"/>
        <end position="107"/>
    </location>
</feature>
<comment type="subcellular location">
    <subcellularLocation>
        <location evidence="1">Nucleus</location>
    </subcellularLocation>
</comment>
<dbReference type="KEGG" id="bany:112047486"/>
<dbReference type="RefSeq" id="XP_023940385.1">
    <property type="nucleotide sequence ID" value="XM_024084617.2"/>
</dbReference>
<dbReference type="PANTHER" id="PTHR12243:SF69">
    <property type="entry name" value="SI:CH73-59F11.3"/>
    <property type="match status" value="1"/>
</dbReference>
<dbReference type="GeneID" id="112047486"/>
<dbReference type="OrthoDB" id="6616165at2759"/>
<evidence type="ECO:0000256" key="2">
    <source>
        <dbReference type="SAM" id="MobiDB-lite"/>
    </source>
</evidence>
<dbReference type="InterPro" id="IPR006578">
    <property type="entry name" value="MADF-dom"/>
</dbReference>
<dbReference type="PROSITE" id="PS51031">
    <property type="entry name" value="BESS"/>
    <property type="match status" value="1"/>
</dbReference>
<evidence type="ECO:0000259" key="4">
    <source>
        <dbReference type="PROSITE" id="PS51031"/>
    </source>
</evidence>
<accession>A0A6J1MXT4</accession>
<feature type="domain" description="BESS" evidence="4">
    <location>
        <begin position="163"/>
        <end position="201"/>
    </location>
</feature>
<dbReference type="Pfam" id="PF10545">
    <property type="entry name" value="MADF_DNA_bdg"/>
    <property type="match status" value="1"/>
</dbReference>
<keyword evidence="1" id="KW-0539">Nucleus</keyword>
<dbReference type="Proteomes" id="UP001652582">
    <property type="component" value="Chromosome 21"/>
</dbReference>
<name>A0A6J1MXT4_BICAN</name>
<dbReference type="GO" id="GO:0006357">
    <property type="term" value="P:regulation of transcription by RNA polymerase II"/>
    <property type="evidence" value="ECO:0007669"/>
    <property type="project" value="TreeGrafter"/>
</dbReference>